<accession>A0A2U1NLC1</accession>
<organism evidence="3 4">
    <name type="scientific">Artemisia annua</name>
    <name type="common">Sweet wormwood</name>
    <dbReference type="NCBI Taxonomy" id="35608"/>
    <lineage>
        <taxon>Eukaryota</taxon>
        <taxon>Viridiplantae</taxon>
        <taxon>Streptophyta</taxon>
        <taxon>Embryophyta</taxon>
        <taxon>Tracheophyta</taxon>
        <taxon>Spermatophyta</taxon>
        <taxon>Magnoliopsida</taxon>
        <taxon>eudicotyledons</taxon>
        <taxon>Gunneridae</taxon>
        <taxon>Pentapetalae</taxon>
        <taxon>asterids</taxon>
        <taxon>campanulids</taxon>
        <taxon>Asterales</taxon>
        <taxon>Asteraceae</taxon>
        <taxon>Asteroideae</taxon>
        <taxon>Anthemideae</taxon>
        <taxon>Artemisiinae</taxon>
        <taxon>Artemisia</taxon>
    </lineage>
</organism>
<dbReference type="OrthoDB" id="1434603at2759"/>
<reference evidence="3 4" key="1">
    <citation type="journal article" date="2018" name="Mol. Plant">
        <title>The genome of Artemisia annua provides insight into the evolution of Asteraceae family and artemisinin biosynthesis.</title>
        <authorList>
            <person name="Shen Q."/>
            <person name="Zhang L."/>
            <person name="Liao Z."/>
            <person name="Wang S."/>
            <person name="Yan T."/>
            <person name="Shi P."/>
            <person name="Liu M."/>
            <person name="Fu X."/>
            <person name="Pan Q."/>
            <person name="Wang Y."/>
            <person name="Lv Z."/>
            <person name="Lu X."/>
            <person name="Zhang F."/>
            <person name="Jiang W."/>
            <person name="Ma Y."/>
            <person name="Chen M."/>
            <person name="Hao X."/>
            <person name="Li L."/>
            <person name="Tang Y."/>
            <person name="Lv G."/>
            <person name="Zhou Y."/>
            <person name="Sun X."/>
            <person name="Brodelius P.E."/>
            <person name="Rose J.K.C."/>
            <person name="Tang K."/>
        </authorList>
    </citation>
    <scope>NUCLEOTIDE SEQUENCE [LARGE SCALE GENOMIC DNA]</scope>
    <source>
        <strain evidence="4">cv. Huhao1</strain>
        <tissue evidence="3">Leaf</tissue>
    </source>
</reference>
<dbReference type="PANTHER" id="PTHR31099">
    <property type="entry name" value="OS06G0165300 PROTEIN"/>
    <property type="match status" value="1"/>
</dbReference>
<gene>
    <name evidence="3" type="ORF">CTI12_AA252720</name>
</gene>
<protein>
    <submittedName>
        <fullName evidence="3">Transposase (Putative), gypsy type</fullName>
    </submittedName>
</protein>
<dbReference type="InterPro" id="IPR007321">
    <property type="entry name" value="Transposase_28"/>
</dbReference>
<dbReference type="Pfam" id="PF04195">
    <property type="entry name" value="Transposase_28"/>
    <property type="match status" value="1"/>
</dbReference>
<sequence>MRQIWPRVMRYVRGRLRFARLTRRDVSLFTALPYIRVLTFIFTVLLFTSLYISSSCPSVVKSGASLRSLLFSSLLSCHPFRPSIMSSASQEEVASGSTSSDVIPKFDMHVIPSVMTEGEVRDAARLYGIPLDLNPQVPPPGMTMDRLPRSSIGIYEAYLEFSGVRVPFSIFLLQVIYYFRVHLSQLVPIGLPKVILFELYCRSLGFAPYLSLFRLFYALQKQGHWFSFRGG</sequence>
<proteinExistence type="predicted"/>
<keyword evidence="1" id="KW-0472">Membrane</keyword>
<evidence type="ECO:0000259" key="2">
    <source>
        <dbReference type="Pfam" id="PF04195"/>
    </source>
</evidence>
<keyword evidence="4" id="KW-1185">Reference proteome</keyword>
<dbReference type="AlphaFoldDB" id="A0A2U1NLC1"/>
<evidence type="ECO:0000313" key="4">
    <source>
        <dbReference type="Proteomes" id="UP000245207"/>
    </source>
</evidence>
<evidence type="ECO:0000313" key="3">
    <source>
        <dbReference type="EMBL" id="PWA74268.1"/>
    </source>
</evidence>
<dbReference type="Proteomes" id="UP000245207">
    <property type="component" value="Unassembled WGS sequence"/>
</dbReference>
<feature type="transmembrane region" description="Helical" evidence="1">
    <location>
        <begin position="26"/>
        <end position="52"/>
    </location>
</feature>
<keyword evidence="1" id="KW-0812">Transmembrane</keyword>
<keyword evidence="1" id="KW-1133">Transmembrane helix</keyword>
<name>A0A2U1NLC1_ARTAN</name>
<dbReference type="EMBL" id="PKPP01002592">
    <property type="protein sequence ID" value="PWA74268.1"/>
    <property type="molecule type" value="Genomic_DNA"/>
</dbReference>
<evidence type="ECO:0000256" key="1">
    <source>
        <dbReference type="SAM" id="Phobius"/>
    </source>
</evidence>
<comment type="caution">
    <text evidence="3">The sequence shown here is derived from an EMBL/GenBank/DDBJ whole genome shotgun (WGS) entry which is preliminary data.</text>
</comment>
<dbReference type="PANTHER" id="PTHR31099:SF41">
    <property type="entry name" value="TRANSPOSASE (PUTATIVE), GYPSY TYPE-RELATED"/>
    <property type="match status" value="1"/>
</dbReference>
<feature type="domain" description="Transposase (putative) gypsy type" evidence="2">
    <location>
        <begin position="162"/>
        <end position="220"/>
    </location>
</feature>